<feature type="domain" description="Release factor glutamine methyltransferase N-terminal" evidence="7">
    <location>
        <begin position="4"/>
        <end position="69"/>
    </location>
</feature>
<comment type="caution">
    <text evidence="8">The sequence shown here is derived from an EMBL/GenBank/DDBJ whole genome shotgun (WGS) entry which is preliminary data.</text>
</comment>
<feature type="binding site" evidence="5">
    <location>
        <position position="164"/>
    </location>
    <ligand>
        <name>S-adenosyl-L-methionine</name>
        <dbReference type="ChEBI" id="CHEBI:59789"/>
    </ligand>
</feature>
<dbReference type="Gene3D" id="1.10.8.10">
    <property type="entry name" value="DNA helicase RuvA subunit, C-terminal domain"/>
    <property type="match status" value="1"/>
</dbReference>
<dbReference type="PANTHER" id="PTHR18895:SF74">
    <property type="entry name" value="MTRF1L RELEASE FACTOR GLUTAMINE METHYLTRANSFERASE"/>
    <property type="match status" value="1"/>
</dbReference>
<dbReference type="HAMAP" id="MF_02126">
    <property type="entry name" value="RF_methyltr_PrmC"/>
    <property type="match status" value="1"/>
</dbReference>
<dbReference type="EMBL" id="JACJKX010000006">
    <property type="protein sequence ID" value="MBM6928483.1"/>
    <property type="molecule type" value="Genomic_DNA"/>
</dbReference>
<dbReference type="PROSITE" id="PS00092">
    <property type="entry name" value="N6_MTASE"/>
    <property type="match status" value="1"/>
</dbReference>
<feature type="binding site" evidence="5">
    <location>
        <position position="137"/>
    </location>
    <ligand>
        <name>S-adenosyl-L-methionine</name>
        <dbReference type="ChEBI" id="CHEBI:59789"/>
    </ligand>
</feature>
<comment type="similarity">
    <text evidence="5">Belongs to the protein N5-glutamine methyltransferase family. PrmC subfamily.</text>
</comment>
<feature type="binding site" evidence="5">
    <location>
        <begin position="180"/>
        <end position="183"/>
    </location>
    <ligand>
        <name>substrate</name>
    </ligand>
</feature>
<keyword evidence="2 5" id="KW-0808">Transferase</keyword>
<dbReference type="InterPro" id="IPR050320">
    <property type="entry name" value="N5-glutamine_MTase"/>
</dbReference>
<dbReference type="CDD" id="cd02440">
    <property type="entry name" value="AdoMet_MTases"/>
    <property type="match status" value="1"/>
</dbReference>
<evidence type="ECO:0000313" key="9">
    <source>
        <dbReference type="Proteomes" id="UP000777002"/>
    </source>
</evidence>
<dbReference type="Pfam" id="PF05175">
    <property type="entry name" value="MTS"/>
    <property type="match status" value="1"/>
</dbReference>
<evidence type="ECO:0000256" key="1">
    <source>
        <dbReference type="ARBA" id="ARBA00022603"/>
    </source>
</evidence>
<dbReference type="InterPro" id="IPR029063">
    <property type="entry name" value="SAM-dependent_MTases_sf"/>
</dbReference>
<proteinExistence type="inferred from homology"/>
<dbReference type="PANTHER" id="PTHR18895">
    <property type="entry name" value="HEMK METHYLTRANSFERASE"/>
    <property type="match status" value="1"/>
</dbReference>
<dbReference type="Gene3D" id="3.40.50.150">
    <property type="entry name" value="Vaccinia Virus protein VP39"/>
    <property type="match status" value="1"/>
</dbReference>
<dbReference type="InterPro" id="IPR002052">
    <property type="entry name" value="DNA_methylase_N6_adenine_CS"/>
</dbReference>
<name>A0ABS2GRL0_9BURK</name>
<reference evidence="8 9" key="1">
    <citation type="journal article" date="2021" name="Sci. Rep.">
        <title>The distribution of antibiotic resistance genes in chicken gut microbiota commensals.</title>
        <authorList>
            <person name="Juricova H."/>
            <person name="Matiasovicova J."/>
            <person name="Kubasova T."/>
            <person name="Cejkova D."/>
            <person name="Rychlik I."/>
        </authorList>
    </citation>
    <scope>NUCLEOTIDE SEQUENCE [LARGE SCALE GENOMIC DNA]</scope>
    <source>
        <strain evidence="8 9">An562</strain>
    </source>
</reference>
<feature type="binding site" evidence="5">
    <location>
        <position position="180"/>
    </location>
    <ligand>
        <name>S-adenosyl-L-methionine</name>
        <dbReference type="ChEBI" id="CHEBI:59789"/>
    </ligand>
</feature>
<evidence type="ECO:0000259" key="7">
    <source>
        <dbReference type="Pfam" id="PF17827"/>
    </source>
</evidence>
<evidence type="ECO:0000313" key="8">
    <source>
        <dbReference type="EMBL" id="MBM6928483.1"/>
    </source>
</evidence>
<evidence type="ECO:0000256" key="2">
    <source>
        <dbReference type="ARBA" id="ARBA00022679"/>
    </source>
</evidence>
<dbReference type="EC" id="2.1.1.297" evidence="5"/>
<evidence type="ECO:0000259" key="6">
    <source>
        <dbReference type="Pfam" id="PF05175"/>
    </source>
</evidence>
<dbReference type="Proteomes" id="UP000777002">
    <property type="component" value="Unassembled WGS sequence"/>
</dbReference>
<keyword evidence="9" id="KW-1185">Reference proteome</keyword>
<feature type="binding site" evidence="5">
    <location>
        <begin position="114"/>
        <end position="118"/>
    </location>
    <ligand>
        <name>S-adenosyl-L-methionine</name>
        <dbReference type="ChEBI" id="CHEBI:59789"/>
    </ligand>
</feature>
<dbReference type="SUPFAM" id="SSF53335">
    <property type="entry name" value="S-adenosyl-L-methionine-dependent methyltransferases"/>
    <property type="match status" value="1"/>
</dbReference>
<keyword evidence="1 5" id="KW-0489">Methyltransferase</keyword>
<protein>
    <recommendedName>
        <fullName evidence="5">Release factor glutamine methyltransferase</fullName>
        <shortName evidence="5">RF MTase</shortName>
        <ecNumber evidence="5">2.1.1.297</ecNumber>
    </recommendedName>
    <alternativeName>
        <fullName evidence="5">N5-glutamine methyltransferase PrmC</fullName>
    </alternativeName>
    <alternativeName>
        <fullName evidence="5">Protein-(glutamine-N5) MTase PrmC</fullName>
    </alternativeName>
    <alternativeName>
        <fullName evidence="5">Protein-glutamine N-methyltransferase PrmC</fullName>
    </alternativeName>
</protein>
<dbReference type="GO" id="GO:0102559">
    <property type="term" value="F:peptide chain release factor N(5)-glutamine methyltransferase activity"/>
    <property type="evidence" value="ECO:0007669"/>
    <property type="project" value="UniProtKB-EC"/>
</dbReference>
<dbReference type="NCBIfam" id="TIGR03534">
    <property type="entry name" value="RF_mod_PrmC"/>
    <property type="match status" value="1"/>
</dbReference>
<evidence type="ECO:0000256" key="4">
    <source>
        <dbReference type="ARBA" id="ARBA00048391"/>
    </source>
</evidence>
<accession>A0ABS2GRL0</accession>
<dbReference type="InterPro" id="IPR040758">
    <property type="entry name" value="PrmC_N"/>
</dbReference>
<keyword evidence="3 5" id="KW-0949">S-adenosyl-L-methionine</keyword>
<comment type="catalytic activity">
    <reaction evidence="4 5">
        <text>L-glutaminyl-[peptide chain release factor] + S-adenosyl-L-methionine = N(5)-methyl-L-glutaminyl-[peptide chain release factor] + S-adenosyl-L-homocysteine + H(+)</text>
        <dbReference type="Rhea" id="RHEA:42896"/>
        <dbReference type="Rhea" id="RHEA-COMP:10271"/>
        <dbReference type="Rhea" id="RHEA-COMP:10272"/>
        <dbReference type="ChEBI" id="CHEBI:15378"/>
        <dbReference type="ChEBI" id="CHEBI:30011"/>
        <dbReference type="ChEBI" id="CHEBI:57856"/>
        <dbReference type="ChEBI" id="CHEBI:59789"/>
        <dbReference type="ChEBI" id="CHEBI:61891"/>
        <dbReference type="EC" id="2.1.1.297"/>
    </reaction>
</comment>
<organism evidence="8 9">
    <name type="scientific">Parasutterella secunda</name>
    <dbReference type="NCBI Taxonomy" id="626947"/>
    <lineage>
        <taxon>Bacteria</taxon>
        <taxon>Pseudomonadati</taxon>
        <taxon>Pseudomonadota</taxon>
        <taxon>Betaproteobacteria</taxon>
        <taxon>Burkholderiales</taxon>
        <taxon>Sutterellaceae</taxon>
        <taxon>Parasutterella</taxon>
    </lineage>
</organism>
<evidence type="ECO:0000256" key="5">
    <source>
        <dbReference type="HAMAP-Rule" id="MF_02126"/>
    </source>
</evidence>
<dbReference type="NCBIfam" id="TIGR00536">
    <property type="entry name" value="hemK_fam"/>
    <property type="match status" value="1"/>
</dbReference>
<dbReference type="RefSeq" id="WP_205050080.1">
    <property type="nucleotide sequence ID" value="NZ_JACJKX010000006.1"/>
</dbReference>
<gene>
    <name evidence="5 8" type="primary">prmC</name>
    <name evidence="8" type="ORF">H5985_04275</name>
</gene>
<dbReference type="InterPro" id="IPR007848">
    <property type="entry name" value="Small_mtfrase_dom"/>
</dbReference>
<comment type="function">
    <text evidence="5">Methylates the class 1 translation termination release factors RF1/PrfA and RF2/PrfB on the glutamine residue of the universally conserved GGQ motif.</text>
</comment>
<dbReference type="InterPro" id="IPR019874">
    <property type="entry name" value="RF_methyltr_PrmC"/>
</dbReference>
<dbReference type="Pfam" id="PF17827">
    <property type="entry name" value="PrmC_N"/>
    <property type="match status" value="1"/>
</dbReference>
<feature type="domain" description="Methyltransferase small" evidence="6">
    <location>
        <begin position="99"/>
        <end position="189"/>
    </location>
</feature>
<dbReference type="GO" id="GO:0032259">
    <property type="term" value="P:methylation"/>
    <property type="evidence" value="ECO:0007669"/>
    <property type="project" value="UniProtKB-KW"/>
</dbReference>
<evidence type="ECO:0000256" key="3">
    <source>
        <dbReference type="ARBA" id="ARBA00022691"/>
    </source>
</evidence>
<sequence>MTTIKQALQQASNDIDRFEAKLLLAHCLGVNRTYLITHDRDELPPSVLQQYDRCVTQRVAGMPVPYICGTQEFYGRPFKVTPDVLIPRPDTETLVDFVLQATSDKRPHSLLDLGTGSGCIAITLALENPLLSVSATDLSARALTVARENARTLHANVQFYEGNWFDALLSESHFDVIVSNPPYIHKEDQHLKNLKYEPIGALTDGSDGLSHIATIIKNAPRHLNRHGLLAFEHGWDQAMAVQDLFAQTQLWQDISTIKDLAGNDRVTVARLA</sequence>
<dbReference type="InterPro" id="IPR004556">
    <property type="entry name" value="HemK-like"/>
</dbReference>